<accession>A0A9D1QC48</accession>
<dbReference type="InterPro" id="IPR036365">
    <property type="entry name" value="PGBD-like_sf"/>
</dbReference>
<evidence type="ECO:0000313" key="2">
    <source>
        <dbReference type="EMBL" id="HIW09465.1"/>
    </source>
</evidence>
<dbReference type="SUPFAM" id="SSF47090">
    <property type="entry name" value="PGBD-like"/>
    <property type="match status" value="5"/>
</dbReference>
<evidence type="ECO:0000313" key="3">
    <source>
        <dbReference type="Proteomes" id="UP000823933"/>
    </source>
</evidence>
<dbReference type="Proteomes" id="UP000823933">
    <property type="component" value="Unassembled WGS sequence"/>
</dbReference>
<gene>
    <name evidence="2" type="ORF">H9890_08725</name>
</gene>
<dbReference type="InterPro" id="IPR036366">
    <property type="entry name" value="PGBDSf"/>
</dbReference>
<reference evidence="2" key="2">
    <citation type="submission" date="2021-04" db="EMBL/GenBank/DDBJ databases">
        <authorList>
            <person name="Gilroy R."/>
        </authorList>
    </citation>
    <scope>NUCLEOTIDE SEQUENCE</scope>
    <source>
        <strain evidence="2">ChiHcolR34-3080</strain>
    </source>
</reference>
<feature type="domain" description="Peptidoglycan binding-like" evidence="1">
    <location>
        <begin position="518"/>
        <end position="579"/>
    </location>
</feature>
<reference evidence="2" key="1">
    <citation type="journal article" date="2021" name="PeerJ">
        <title>Extensive microbial diversity within the chicken gut microbiome revealed by metagenomics and culture.</title>
        <authorList>
            <person name="Gilroy R."/>
            <person name="Ravi A."/>
            <person name="Getino M."/>
            <person name="Pursley I."/>
            <person name="Horton D.L."/>
            <person name="Alikhan N.F."/>
            <person name="Baker D."/>
            <person name="Gharbi K."/>
            <person name="Hall N."/>
            <person name="Watson M."/>
            <person name="Adriaenssens E.M."/>
            <person name="Foster-Nyarko E."/>
            <person name="Jarju S."/>
            <person name="Secka A."/>
            <person name="Antonio M."/>
            <person name="Oren A."/>
            <person name="Chaudhuri R.R."/>
            <person name="La Ragione R."/>
            <person name="Hildebrand F."/>
            <person name="Pallen M.J."/>
        </authorList>
    </citation>
    <scope>NUCLEOTIDE SEQUENCE</scope>
    <source>
        <strain evidence="2">ChiHcolR34-3080</strain>
    </source>
</reference>
<feature type="domain" description="Peptidoglycan binding-like" evidence="1">
    <location>
        <begin position="331"/>
        <end position="390"/>
    </location>
</feature>
<proteinExistence type="predicted"/>
<protein>
    <submittedName>
        <fullName evidence="2">Peptidoglycan-binding protein</fullName>
    </submittedName>
</protein>
<dbReference type="AlphaFoldDB" id="A0A9D1QC48"/>
<feature type="domain" description="Peptidoglycan binding-like" evidence="1">
    <location>
        <begin position="610"/>
        <end position="668"/>
    </location>
</feature>
<dbReference type="Gene3D" id="1.10.101.10">
    <property type="entry name" value="PGBD-like superfamily/PGBD"/>
    <property type="match status" value="4"/>
</dbReference>
<dbReference type="InterPro" id="IPR002477">
    <property type="entry name" value="Peptidoglycan-bd-like"/>
</dbReference>
<dbReference type="EMBL" id="DXHQ01000100">
    <property type="protein sequence ID" value="HIW09465.1"/>
    <property type="molecule type" value="Genomic_DNA"/>
</dbReference>
<feature type="domain" description="Peptidoglycan binding-like" evidence="1">
    <location>
        <begin position="430"/>
        <end position="490"/>
    </location>
</feature>
<evidence type="ECO:0000259" key="1">
    <source>
        <dbReference type="Pfam" id="PF01471"/>
    </source>
</evidence>
<comment type="caution">
    <text evidence="2">The sequence shown here is derived from an EMBL/GenBank/DDBJ whole genome shotgun (WGS) entry which is preliminary data.</text>
</comment>
<sequence length="787" mass="84619">MAAGILRIQCYAARQSAPMAGVSITVTGEGFAADRVTGTDGTAADLELEAPASSYSLDEANTTVRPYAVCALVAEKPGYQTVRIEGIQIFSGQTTLAPIEMVPANARIAEPAEPVVIPPHPLFAGEGGSGPSPALAGPAAAPRVLTAVVIPKTITVHLGAPTSSARNVTVSFRDYIANVASSEVYPTWPEQALRANIHCQISLALNRIYTEWYPSRGFSFNITGSPGYDQAYVHGRTVFDVMVRLTDDLFNTYLRKAGTTNPYFSEYCDGKTVSCPGLKQWGTVSLAEEGRSALSILRYYYGKDIEVVRTSNIAAIPESYPGSPVRQGSRGTSVFILQRQLNRITKDYPFFGALTVDGIFGAEMTATVKRFQRQFSLTADGTVGRQTWYKISYIYVSVKDLAELTSEGETSSGSLSDGTWGGRTLRTGSSGSAVEQLQFWLNTISQYVSSIPSVTVDGRFGSRTAAAVRAFQRRYGLTVDGVVGEATWNAVYAQFFSIQSDNGTPNAYPGTALREGASGQNVRLVQFWLKIARTVYTALNNPSVDGKFGPSTRRAVAAFQRYFGLSDDGVVGRATWNKLREVYTDIANDLLAKNLRPGEFPGVLRRGASGRAVRELQYYLYLMHAYDPAVPAVTIDGRFGSSTEAAVRAYQRLAGLTADGVVGRATWENLYAQANRLRLAGPVVTVNRMAYPGAPLALGAEGEAVLYYTVLLSRIAYYYDAVSSPGLLSVYTDEVETGTRSLQQFLGLPVTGTVDADTWDAAEGLGLALLTGALEPGAAPLPQPEEG</sequence>
<name>A0A9D1QC48_9FIRM</name>
<dbReference type="Pfam" id="PF01471">
    <property type="entry name" value="PG_binding_1"/>
    <property type="match status" value="4"/>
</dbReference>
<organism evidence="2 3">
    <name type="scientific">Candidatus Faecalibacterium intestinigallinarum</name>
    <dbReference type="NCBI Taxonomy" id="2838581"/>
    <lineage>
        <taxon>Bacteria</taxon>
        <taxon>Bacillati</taxon>
        <taxon>Bacillota</taxon>
        <taxon>Clostridia</taxon>
        <taxon>Eubacteriales</taxon>
        <taxon>Oscillospiraceae</taxon>
        <taxon>Faecalibacterium</taxon>
    </lineage>
</organism>